<evidence type="ECO:0000259" key="6">
    <source>
        <dbReference type="Pfam" id="PF01331"/>
    </source>
</evidence>
<proteinExistence type="predicted"/>
<dbReference type="InterPro" id="IPR051029">
    <property type="entry name" value="mRNA_Capping_Enz/RNA_Phosphat"/>
</dbReference>
<dbReference type="EC" id="3.6.1.74" evidence="3"/>
<dbReference type="InterPro" id="IPR037009">
    <property type="entry name" value="mRNA_triPase_Cet1_sf"/>
</dbReference>
<evidence type="ECO:0000256" key="3">
    <source>
        <dbReference type="ARBA" id="ARBA00035028"/>
    </source>
</evidence>
<protein>
    <recommendedName>
        <fullName evidence="3">mRNA 5'-phosphatase</fullName>
        <ecNumber evidence="3">3.6.1.74</ecNumber>
    </recommendedName>
</protein>
<comment type="catalytic activity">
    <reaction evidence="5">
        <text>a 5'-end triphospho-ribonucleoside in mRNA + H2O = a 5'-end diphospho-ribonucleoside in mRNA + phosphate + H(+)</text>
        <dbReference type="Rhea" id="RHEA:67004"/>
        <dbReference type="Rhea" id="RHEA-COMP:17164"/>
        <dbReference type="Rhea" id="RHEA-COMP:17165"/>
        <dbReference type="ChEBI" id="CHEBI:15377"/>
        <dbReference type="ChEBI" id="CHEBI:15378"/>
        <dbReference type="ChEBI" id="CHEBI:43474"/>
        <dbReference type="ChEBI" id="CHEBI:167616"/>
        <dbReference type="ChEBI" id="CHEBI:167618"/>
        <dbReference type="EC" id="3.6.1.74"/>
    </reaction>
    <physiologicalReaction direction="left-to-right" evidence="5">
        <dbReference type="Rhea" id="RHEA:67005"/>
    </physiologicalReaction>
</comment>
<dbReference type="InterPro" id="IPR012340">
    <property type="entry name" value="NA-bd_OB-fold"/>
</dbReference>
<dbReference type="SUPFAM" id="SSF56091">
    <property type="entry name" value="DNA ligase/mRNA capping enzyme, catalytic domain"/>
    <property type="match status" value="1"/>
</dbReference>
<dbReference type="SUPFAM" id="SSF55154">
    <property type="entry name" value="CYTH-like phosphatases"/>
    <property type="match status" value="1"/>
</dbReference>
<comment type="catalytic activity">
    <reaction evidence="4">
        <text>a 5'-end diphospho-ribonucleoside in mRNA + GTP + H(+) = a 5'-end (5'-triphosphoguanosine)-ribonucleoside in mRNA + diphosphate</text>
        <dbReference type="Rhea" id="RHEA:67012"/>
        <dbReference type="Rhea" id="RHEA-COMP:17165"/>
        <dbReference type="Rhea" id="RHEA-COMP:17166"/>
        <dbReference type="ChEBI" id="CHEBI:15378"/>
        <dbReference type="ChEBI" id="CHEBI:33019"/>
        <dbReference type="ChEBI" id="CHEBI:37565"/>
        <dbReference type="ChEBI" id="CHEBI:167616"/>
        <dbReference type="ChEBI" id="CHEBI:167617"/>
        <dbReference type="EC" id="2.7.7.50"/>
    </reaction>
    <physiologicalReaction direction="left-to-right" evidence="4">
        <dbReference type="Rhea" id="RHEA:67013"/>
    </physiologicalReaction>
</comment>
<dbReference type="SUPFAM" id="SSF50249">
    <property type="entry name" value="Nucleic acid-binding proteins"/>
    <property type="match status" value="1"/>
</dbReference>
<organism evidence="7">
    <name type="scientific">Pithovirus LCPAC201</name>
    <dbReference type="NCBI Taxonomy" id="2506591"/>
    <lineage>
        <taxon>Viruses</taxon>
        <taxon>Pithoviruses</taxon>
    </lineage>
</organism>
<dbReference type="GO" id="GO:0005524">
    <property type="term" value="F:ATP binding"/>
    <property type="evidence" value="ECO:0007669"/>
    <property type="project" value="InterPro"/>
</dbReference>
<dbReference type="PANTHER" id="PTHR10367:SF17">
    <property type="entry name" value="MRNA-CAPPING ENZYME"/>
    <property type="match status" value="1"/>
</dbReference>
<dbReference type="PANTHER" id="PTHR10367">
    <property type="entry name" value="MRNA-CAPPING ENZYME"/>
    <property type="match status" value="1"/>
</dbReference>
<evidence type="ECO:0000256" key="5">
    <source>
        <dbReference type="ARBA" id="ARBA00047740"/>
    </source>
</evidence>
<dbReference type="GO" id="GO:0140818">
    <property type="term" value="F:mRNA 5'-triphosphate monophosphatase activity"/>
    <property type="evidence" value="ECO:0007669"/>
    <property type="project" value="UniProtKB-EC"/>
</dbReference>
<feature type="domain" description="mRNA capping enzyme adenylation" evidence="6">
    <location>
        <begin position="282"/>
        <end position="453"/>
    </location>
</feature>
<evidence type="ECO:0000256" key="1">
    <source>
        <dbReference type="ARBA" id="ARBA00022664"/>
    </source>
</evidence>
<dbReference type="CDD" id="cd22744">
    <property type="entry name" value="OTU"/>
    <property type="match status" value="1"/>
</dbReference>
<dbReference type="InterPro" id="IPR033469">
    <property type="entry name" value="CYTH-like_dom_sf"/>
</dbReference>
<keyword evidence="7" id="KW-0645">Protease</keyword>
<keyword evidence="2" id="KW-0378">Hydrolase</keyword>
<dbReference type="EMBL" id="MK500498">
    <property type="protein sequence ID" value="QBK90810.1"/>
    <property type="molecule type" value="Genomic_DNA"/>
</dbReference>
<dbReference type="InterPro" id="IPR001339">
    <property type="entry name" value="mRNA_cap_enzyme_adenylation"/>
</dbReference>
<keyword evidence="1" id="KW-0507">mRNA processing</keyword>
<name>A0A481Z6T4_9VIRU</name>
<dbReference type="InterPro" id="IPR029063">
    <property type="entry name" value="SAM-dependent_MTases_sf"/>
</dbReference>
<evidence type="ECO:0000256" key="2">
    <source>
        <dbReference type="ARBA" id="ARBA00022801"/>
    </source>
</evidence>
<reference evidence="7" key="1">
    <citation type="journal article" date="2019" name="MBio">
        <title>Virus Genomes from Deep Sea Sediments Expand the Ocean Megavirome and Support Independent Origins of Viral Gigantism.</title>
        <authorList>
            <person name="Backstrom D."/>
            <person name="Yutin N."/>
            <person name="Jorgensen S.L."/>
            <person name="Dharamshi J."/>
            <person name="Homa F."/>
            <person name="Zaremba-Niedwiedzka K."/>
            <person name="Spang A."/>
            <person name="Wolf Y.I."/>
            <person name="Koonin E.V."/>
            <person name="Ettema T.J."/>
        </authorList>
    </citation>
    <scope>NUCLEOTIDE SEQUENCE</scope>
</reference>
<dbReference type="GO" id="GO:0008233">
    <property type="term" value="F:peptidase activity"/>
    <property type="evidence" value="ECO:0007669"/>
    <property type="project" value="UniProtKB-KW"/>
</dbReference>
<evidence type="ECO:0000256" key="4">
    <source>
        <dbReference type="ARBA" id="ARBA00044624"/>
    </source>
</evidence>
<accession>A0A481Z6T4</accession>
<gene>
    <name evidence="7" type="ORF">LCPAC201_01110</name>
</gene>
<evidence type="ECO:0000313" key="7">
    <source>
        <dbReference type="EMBL" id="QBK90810.1"/>
    </source>
</evidence>
<dbReference type="Gene3D" id="3.30.470.30">
    <property type="entry name" value="DNA ligase/mRNA capping enzyme"/>
    <property type="match status" value="1"/>
</dbReference>
<dbReference type="Gene3D" id="3.90.70.80">
    <property type="match status" value="1"/>
</dbReference>
<sequence length="1208" mass="137567">MLPNGLKLDAWLAVIKNHHINRHKIEGGDKISYELEIRFKSFRTSAFSYGVPYRDFDRLHAYMKNGDEYKLLPIIYQTDQSQNLGHNSKIRKTIITDKPDLWIRKTRLPEGDYKDPEYHLRYTLNQEMIISPLPGFKVETERIKKRWSYLMMNGYLRVDLTEVVMIIQVESIVNNQRVINRVQQPPSYEVELEVVNPTVSLNDLSRAIEIIFKVLHDTENIYTAQEYINIVNYINRTLWQKSDDPYTISPWGLFQARNLHYNDMVSGGLIAHGTYKENSDETITYSVTVKADGIRKLLVISPSGTWLVMSKDKANLVSRKQPREFRGRVGYILEGELIPIDRRKSGGPTEKYWFLTYDCLAIRSRDVLATDTAIGNMSIQEKPHSERMAEAQILVNLLRDDGLLLIQTKVFKGFNTGYEMFAAIRELNLLIPSNYYNDDGFIFTPEEMPYNFKINKGTRRKPFMVNVWSLPLHERVLTRHPDICKWKPFKELTIDFQIRPKMVFGGQTEIELLSGLPKGKVSPFIGTKNFIFPVGQVELPKVGTLTHGLPPGTVVEYRWDNLRNLMVPVRIRYDKHRPNLKVFADDTWNLIQNPIGLSTILGDDFKLMQKYHNRIKRNLFNTAFTKLRKRHEQPILLTALDIGSGRGGDTAKLKRFDRIIFLEPQLDYLVELSTRIRSVYMQNEVEILSSGDNILDKVQIAMTRRDKAIILNTGGENSPFIRQVVIAWLEGKASLISIMLSMSFFWLSPKMVKAFETTILENLSPTGEGIFFTIDGELVRHAFNPVLQTNGIRIGGQSTPSDKVILGGAILEYFATESKLIITIPDTIVINQTEYPPYLADLEPGLRAGGWVINHLEQADQELLLNTGEYTLSKLYMAGRIQPEGFVDEDPLVSRGMHTNLRKTQEHRRTRHKSRRKLAHGPQSLIPQICVPGRGSSVRISKKITVAPKSSIDFNLIKLPIPIKTMVSPKSYPLPMIPVWYDPTKDIAVGDDTVKRINVTWYTAHPVVRIGTIGDGSCFFHALLKAFYAPYANKNKYSIRVDLARKLRRDLASILEMKDPDSVANETYYQTAAKGSWVEYSKQQLIGANFGVDFRLPAIQTSLNSSGDVGDEVYQFVGDLLGINIYVMNATQIDLHPMLNTSIGGRYQPSVVIAGNGYHYETVGIDSGLGVGIQTVFYPNDPFLIALRSKIDDQGGDNRANILPAIHN</sequence>
<dbReference type="GO" id="GO:0004651">
    <property type="term" value="F:polynucleotide 5'-phosphatase activity"/>
    <property type="evidence" value="ECO:0007669"/>
    <property type="project" value="InterPro"/>
</dbReference>
<dbReference type="Pfam" id="PF01331">
    <property type="entry name" value="mRNA_cap_enzyme"/>
    <property type="match status" value="1"/>
</dbReference>
<dbReference type="GO" id="GO:0006370">
    <property type="term" value="P:7-methylguanosine mRNA capping"/>
    <property type="evidence" value="ECO:0007669"/>
    <property type="project" value="InterPro"/>
</dbReference>
<dbReference type="Gene3D" id="3.20.100.10">
    <property type="entry name" value="mRNA triphosphatase Cet1-like"/>
    <property type="match status" value="1"/>
</dbReference>
<dbReference type="GO" id="GO:0006508">
    <property type="term" value="P:proteolysis"/>
    <property type="evidence" value="ECO:0007669"/>
    <property type="project" value="UniProtKB-KW"/>
</dbReference>
<dbReference type="GO" id="GO:0004484">
    <property type="term" value="F:mRNA guanylyltransferase activity"/>
    <property type="evidence" value="ECO:0007669"/>
    <property type="project" value="UniProtKB-EC"/>
</dbReference>
<dbReference type="Gene3D" id="3.40.50.150">
    <property type="entry name" value="Vaccinia Virus protein VP39"/>
    <property type="match status" value="1"/>
</dbReference>